<dbReference type="STRING" id="6832.A0A553PK96"/>
<keyword evidence="2" id="KW-0472">Membrane</keyword>
<evidence type="ECO:0000256" key="1">
    <source>
        <dbReference type="ARBA" id="ARBA00006768"/>
    </source>
</evidence>
<comment type="similarity">
    <text evidence="1">Belongs to the glycosyl hydrolase 65 family.</text>
</comment>
<keyword evidence="2" id="KW-0812">Transmembrane</keyword>
<dbReference type="EMBL" id="VCGU01000003">
    <property type="protein sequence ID" value="TRY78102.1"/>
    <property type="molecule type" value="Genomic_DNA"/>
</dbReference>
<organism evidence="3 4">
    <name type="scientific">Tigriopus californicus</name>
    <name type="common">Marine copepod</name>
    <dbReference type="NCBI Taxonomy" id="6832"/>
    <lineage>
        <taxon>Eukaryota</taxon>
        <taxon>Metazoa</taxon>
        <taxon>Ecdysozoa</taxon>
        <taxon>Arthropoda</taxon>
        <taxon>Crustacea</taxon>
        <taxon>Multicrustacea</taxon>
        <taxon>Hexanauplia</taxon>
        <taxon>Copepoda</taxon>
        <taxon>Harpacticoida</taxon>
        <taxon>Harpacticidae</taxon>
        <taxon>Tigriopus</taxon>
    </lineage>
</organism>
<protein>
    <submittedName>
        <fullName evidence="3">Uncharacterized protein</fullName>
    </submittedName>
</protein>
<name>A0A553PK96_TIGCA</name>
<evidence type="ECO:0000313" key="3">
    <source>
        <dbReference type="EMBL" id="TRY78102.1"/>
    </source>
</evidence>
<dbReference type="InterPro" id="IPR008928">
    <property type="entry name" value="6-hairpin_glycosidase_sf"/>
</dbReference>
<reference evidence="3 4" key="1">
    <citation type="journal article" date="2018" name="Nat. Ecol. Evol.">
        <title>Genomic signatures of mitonuclear coevolution across populations of Tigriopus californicus.</title>
        <authorList>
            <person name="Barreto F.S."/>
            <person name="Watson E.T."/>
            <person name="Lima T.G."/>
            <person name="Willett C.S."/>
            <person name="Edmands S."/>
            <person name="Li W."/>
            <person name="Burton R.S."/>
        </authorList>
    </citation>
    <scope>NUCLEOTIDE SEQUENCE [LARGE SCALE GENOMIC DNA]</scope>
    <source>
        <strain evidence="3 4">San Diego</strain>
    </source>
</reference>
<dbReference type="SUPFAM" id="SSF48208">
    <property type="entry name" value="Six-hairpin glycosidases"/>
    <property type="match status" value="1"/>
</dbReference>
<evidence type="ECO:0000256" key="2">
    <source>
        <dbReference type="SAM" id="Phobius"/>
    </source>
</evidence>
<dbReference type="AlphaFoldDB" id="A0A553PK96"/>
<sequence length="188" mass="20728">MLTKEADNEDERHSPGWLRGAIVLPIGVIPHVRGNGLQTGFHIMLNAPCLLITAPFIWTEVQSGVGAVNFITGAGGFLQALMFGYGGMRIKPYSFEFSSTFMPQDVETLKFVGLVYLGTTFDLTLENDNVDIQINKAGQVPLELTFQDGSSDSFSGTTFNFPRQDFKLAPQEKPLCDTPKDEINVIYD</sequence>
<proteinExistence type="inferred from homology"/>
<feature type="transmembrane region" description="Helical" evidence="2">
    <location>
        <begin position="39"/>
        <end position="58"/>
    </location>
</feature>
<dbReference type="Gene3D" id="2.60.420.10">
    <property type="entry name" value="Maltose phosphorylase, domain 3"/>
    <property type="match status" value="1"/>
</dbReference>
<evidence type="ECO:0000313" key="4">
    <source>
        <dbReference type="Proteomes" id="UP000318571"/>
    </source>
</evidence>
<dbReference type="PANTHER" id="PTHR11051">
    <property type="entry name" value="GLYCOSYL HYDROLASE-RELATED"/>
    <property type="match status" value="1"/>
</dbReference>
<dbReference type="GO" id="GO:0005975">
    <property type="term" value="P:carbohydrate metabolic process"/>
    <property type="evidence" value="ECO:0007669"/>
    <property type="project" value="InterPro"/>
</dbReference>
<comment type="caution">
    <text evidence="3">The sequence shown here is derived from an EMBL/GenBank/DDBJ whole genome shotgun (WGS) entry which is preliminary data.</text>
</comment>
<dbReference type="PANTHER" id="PTHR11051:SF8">
    <property type="entry name" value="PROTEIN-GLUCOSYLGALACTOSYLHYDROXYLYSINE GLUCOSIDASE"/>
    <property type="match status" value="1"/>
</dbReference>
<gene>
    <name evidence="3" type="ORF">TCAL_14408</name>
</gene>
<keyword evidence="2" id="KW-1133">Transmembrane helix</keyword>
<feature type="transmembrane region" description="Helical" evidence="2">
    <location>
        <begin position="64"/>
        <end position="85"/>
    </location>
</feature>
<keyword evidence="4" id="KW-1185">Reference proteome</keyword>
<dbReference type="Proteomes" id="UP000318571">
    <property type="component" value="Chromosome 11"/>
</dbReference>
<dbReference type="GO" id="GO:0004553">
    <property type="term" value="F:hydrolase activity, hydrolyzing O-glycosyl compounds"/>
    <property type="evidence" value="ECO:0007669"/>
    <property type="project" value="TreeGrafter"/>
</dbReference>
<accession>A0A553PK96</accession>